<sequence length="81" mass="9257">MSGFFKDIEREGRRIDRQVGLRPPRTDVAIPEEAEPIDPVQVIGESAEVARRREKRKLLFRGRRTTILSGITSALKKRLGE</sequence>
<protein>
    <submittedName>
        <fullName evidence="1">Uncharacterized protein</fullName>
    </submittedName>
</protein>
<dbReference type="EMBL" id="LAZR01004476">
    <property type="protein sequence ID" value="KKN08257.1"/>
    <property type="molecule type" value="Genomic_DNA"/>
</dbReference>
<reference evidence="1" key="1">
    <citation type="journal article" date="2015" name="Nature">
        <title>Complex archaea that bridge the gap between prokaryotes and eukaryotes.</title>
        <authorList>
            <person name="Spang A."/>
            <person name="Saw J.H."/>
            <person name="Jorgensen S.L."/>
            <person name="Zaremba-Niedzwiedzka K."/>
            <person name="Martijn J."/>
            <person name="Lind A.E."/>
            <person name="van Eijk R."/>
            <person name="Schleper C."/>
            <person name="Guy L."/>
            <person name="Ettema T.J."/>
        </authorList>
    </citation>
    <scope>NUCLEOTIDE SEQUENCE</scope>
</reference>
<evidence type="ECO:0000313" key="1">
    <source>
        <dbReference type="EMBL" id="KKN08257.1"/>
    </source>
</evidence>
<proteinExistence type="predicted"/>
<gene>
    <name evidence="1" type="ORF">LCGC14_1058430</name>
</gene>
<dbReference type="AlphaFoldDB" id="A0A0F9N8P4"/>
<organism evidence="1">
    <name type="scientific">marine sediment metagenome</name>
    <dbReference type="NCBI Taxonomy" id="412755"/>
    <lineage>
        <taxon>unclassified sequences</taxon>
        <taxon>metagenomes</taxon>
        <taxon>ecological metagenomes</taxon>
    </lineage>
</organism>
<comment type="caution">
    <text evidence="1">The sequence shown here is derived from an EMBL/GenBank/DDBJ whole genome shotgun (WGS) entry which is preliminary data.</text>
</comment>
<name>A0A0F9N8P4_9ZZZZ</name>
<accession>A0A0F9N8P4</accession>